<dbReference type="AlphaFoldDB" id="A0AAQ3PGX5"/>
<dbReference type="InterPro" id="IPR001938">
    <property type="entry name" value="Thaumatin"/>
</dbReference>
<evidence type="ECO:0000313" key="4">
    <source>
        <dbReference type="Proteomes" id="UP001341281"/>
    </source>
</evidence>
<evidence type="ECO:0000256" key="1">
    <source>
        <dbReference type="PIRSR" id="PIRSR002703-1"/>
    </source>
</evidence>
<evidence type="ECO:0000256" key="2">
    <source>
        <dbReference type="SAM" id="SignalP"/>
    </source>
</evidence>
<feature type="disulfide bond" evidence="1">
    <location>
        <begin position="186"/>
        <end position="197"/>
    </location>
</feature>
<reference evidence="3 4" key="1">
    <citation type="submission" date="2024-02" db="EMBL/GenBank/DDBJ databases">
        <title>High-quality chromosome-scale genome assembly of Pensacola bahiagrass (Paspalum notatum Flugge var. saurae).</title>
        <authorList>
            <person name="Vega J.M."/>
            <person name="Podio M."/>
            <person name="Orjuela J."/>
            <person name="Siena L.A."/>
            <person name="Pessino S.C."/>
            <person name="Combes M.C."/>
            <person name="Mariac C."/>
            <person name="Albertini E."/>
            <person name="Pupilli F."/>
            <person name="Ortiz J.P.A."/>
            <person name="Leblanc O."/>
        </authorList>
    </citation>
    <scope>NUCLEOTIDE SEQUENCE [LARGE SCALE GENOMIC DNA]</scope>
    <source>
        <strain evidence="3">R1</strain>
        <tissue evidence="3">Leaf</tissue>
    </source>
</reference>
<feature type="disulfide bond" evidence="1">
    <location>
        <begin position="173"/>
        <end position="228"/>
    </location>
</feature>
<dbReference type="PANTHER" id="PTHR31048">
    <property type="entry name" value="OS03G0233200 PROTEIN"/>
    <property type="match status" value="1"/>
</dbReference>
<dbReference type="Proteomes" id="UP001341281">
    <property type="component" value="Chromosome 01"/>
</dbReference>
<sequence length="251" mass="25003">MSSSNKSTALEAQALMTTLALAAMLATVAATTGQPSLGASNTTTNLTLHNLCPYPVWPLVTANAGVPSVPTDADGDTFGRLDGHGEGLTTLVLPSGPWSGRVVARTGCTADDYDDAPPYLCATGDAPPVTVAQVSVGGPGGAAAYTILVDGFNVAIAVTPHGFAVEEGRGGRCPTLGCAVDLAAECPAGARSPRGGCGAGASAAALFKARCPDTHTNATDVEATPQDCVAPSEIKVVFCPAPDSVAAGHHY</sequence>
<evidence type="ECO:0000313" key="3">
    <source>
        <dbReference type="EMBL" id="WVZ49001.1"/>
    </source>
</evidence>
<dbReference type="InterPro" id="IPR037176">
    <property type="entry name" value="Osmotin/thaumatin-like_sf"/>
</dbReference>
<name>A0AAQ3PGX5_PASNO</name>
<keyword evidence="2" id="KW-0732">Signal</keyword>
<accession>A0AAQ3PGX5</accession>
<feature type="chain" id="PRO_5042997819" description="Osmotin-like protein" evidence="2">
    <location>
        <begin position="31"/>
        <end position="251"/>
    </location>
</feature>
<keyword evidence="1" id="KW-1015">Disulfide bond</keyword>
<dbReference type="PIRSF" id="PIRSF002703">
    <property type="entry name" value="Thaumatin"/>
    <property type="match status" value="1"/>
</dbReference>
<dbReference type="SMART" id="SM00205">
    <property type="entry name" value="THN"/>
    <property type="match status" value="1"/>
</dbReference>
<dbReference type="SUPFAM" id="SSF49870">
    <property type="entry name" value="Osmotin, thaumatin-like protein"/>
    <property type="match status" value="1"/>
</dbReference>
<dbReference type="EMBL" id="CP144745">
    <property type="protein sequence ID" value="WVZ49001.1"/>
    <property type="molecule type" value="Genomic_DNA"/>
</dbReference>
<dbReference type="PROSITE" id="PS51367">
    <property type="entry name" value="THAUMATIN_2"/>
    <property type="match status" value="1"/>
</dbReference>
<gene>
    <name evidence="3" type="ORF">U9M48_000386</name>
</gene>
<feature type="disulfide bond" evidence="1">
    <location>
        <begin position="178"/>
        <end position="211"/>
    </location>
</feature>
<proteinExistence type="predicted"/>
<organism evidence="3 4">
    <name type="scientific">Paspalum notatum var. saurae</name>
    <dbReference type="NCBI Taxonomy" id="547442"/>
    <lineage>
        <taxon>Eukaryota</taxon>
        <taxon>Viridiplantae</taxon>
        <taxon>Streptophyta</taxon>
        <taxon>Embryophyta</taxon>
        <taxon>Tracheophyta</taxon>
        <taxon>Spermatophyta</taxon>
        <taxon>Magnoliopsida</taxon>
        <taxon>Liliopsida</taxon>
        <taxon>Poales</taxon>
        <taxon>Poaceae</taxon>
        <taxon>PACMAD clade</taxon>
        <taxon>Panicoideae</taxon>
        <taxon>Andropogonodae</taxon>
        <taxon>Paspaleae</taxon>
        <taxon>Paspalinae</taxon>
        <taxon>Paspalum</taxon>
    </lineage>
</organism>
<protein>
    <recommendedName>
        <fullName evidence="5">Osmotin-like protein</fullName>
    </recommendedName>
</protein>
<feature type="disulfide bond" evidence="1">
    <location>
        <begin position="108"/>
        <end position="121"/>
    </location>
</feature>
<feature type="disulfide bond" evidence="1">
    <location>
        <begin position="52"/>
        <end position="239"/>
    </location>
</feature>
<dbReference type="Gene3D" id="2.60.110.10">
    <property type="entry name" value="Thaumatin"/>
    <property type="match status" value="1"/>
</dbReference>
<feature type="signal peptide" evidence="2">
    <location>
        <begin position="1"/>
        <end position="30"/>
    </location>
</feature>
<dbReference type="Pfam" id="PF00314">
    <property type="entry name" value="Thaumatin"/>
    <property type="match status" value="1"/>
</dbReference>
<evidence type="ECO:0008006" key="5">
    <source>
        <dbReference type="Google" id="ProtNLM"/>
    </source>
</evidence>
<keyword evidence="4" id="KW-1185">Reference proteome</keyword>